<dbReference type="EMBL" id="BRYB01001143">
    <property type="protein sequence ID" value="GMI19153.1"/>
    <property type="molecule type" value="Genomic_DNA"/>
</dbReference>
<dbReference type="Proteomes" id="UP001165060">
    <property type="component" value="Unassembled WGS sequence"/>
</dbReference>
<evidence type="ECO:0000313" key="2">
    <source>
        <dbReference type="Proteomes" id="UP001165060"/>
    </source>
</evidence>
<comment type="caution">
    <text evidence="1">The sequence shown here is derived from an EMBL/GenBank/DDBJ whole genome shotgun (WGS) entry which is preliminary data.</text>
</comment>
<organism evidence="1 2">
    <name type="scientific">Tetraparma gracilis</name>
    <dbReference type="NCBI Taxonomy" id="2962635"/>
    <lineage>
        <taxon>Eukaryota</taxon>
        <taxon>Sar</taxon>
        <taxon>Stramenopiles</taxon>
        <taxon>Ochrophyta</taxon>
        <taxon>Bolidophyceae</taxon>
        <taxon>Parmales</taxon>
        <taxon>Triparmaceae</taxon>
        <taxon>Tetraparma</taxon>
    </lineage>
</organism>
<accession>A0ABQ6M453</accession>
<protein>
    <submittedName>
        <fullName evidence="1">Uncharacterized protein</fullName>
    </submittedName>
</protein>
<name>A0ABQ6M453_9STRA</name>
<gene>
    <name evidence="1" type="ORF">TeGR_g1339</name>
</gene>
<feature type="non-terminal residue" evidence="1">
    <location>
        <position position="1"/>
    </location>
</feature>
<reference evidence="1 2" key="1">
    <citation type="journal article" date="2023" name="Commun. Biol.">
        <title>Genome analysis of Parmales, the sister group of diatoms, reveals the evolutionary specialization of diatoms from phago-mixotrophs to photoautotrophs.</title>
        <authorList>
            <person name="Ban H."/>
            <person name="Sato S."/>
            <person name="Yoshikawa S."/>
            <person name="Yamada K."/>
            <person name="Nakamura Y."/>
            <person name="Ichinomiya M."/>
            <person name="Sato N."/>
            <person name="Blanc-Mathieu R."/>
            <person name="Endo H."/>
            <person name="Kuwata A."/>
            <person name="Ogata H."/>
        </authorList>
    </citation>
    <scope>NUCLEOTIDE SEQUENCE [LARGE SCALE GENOMIC DNA]</scope>
</reference>
<proteinExistence type="predicted"/>
<sequence>APRMGKHGEVVEGLQIDFSDGYHDIAVNNNRRGTAKARSIAKQPMLWSESMEDR</sequence>
<keyword evidence="2" id="KW-1185">Reference proteome</keyword>
<evidence type="ECO:0000313" key="1">
    <source>
        <dbReference type="EMBL" id="GMI19153.1"/>
    </source>
</evidence>